<dbReference type="Proteomes" id="UP000234681">
    <property type="component" value="Chromosome 8"/>
</dbReference>
<evidence type="ECO:0000313" key="2">
    <source>
        <dbReference type="Proteomes" id="UP000234681"/>
    </source>
</evidence>
<gene>
    <name evidence="1" type="ORF">rCG_63285</name>
</gene>
<name>A6J4I0_RAT</name>
<organism evidence="1 2">
    <name type="scientific">Rattus norvegicus</name>
    <name type="common">Rat</name>
    <dbReference type="NCBI Taxonomy" id="10116"/>
    <lineage>
        <taxon>Eukaryota</taxon>
        <taxon>Metazoa</taxon>
        <taxon>Chordata</taxon>
        <taxon>Craniata</taxon>
        <taxon>Vertebrata</taxon>
        <taxon>Euteleostomi</taxon>
        <taxon>Mammalia</taxon>
        <taxon>Eutheria</taxon>
        <taxon>Euarchontoglires</taxon>
        <taxon>Glires</taxon>
        <taxon>Rodentia</taxon>
        <taxon>Myomorpha</taxon>
        <taxon>Muroidea</taxon>
        <taxon>Muridae</taxon>
        <taxon>Murinae</taxon>
        <taxon>Rattus</taxon>
    </lineage>
</organism>
<sequence length="37" mass="4015">MGLTSKQFCNRKNQEAAACSSDKNPSFSRKTGGGFFI</sequence>
<protein>
    <submittedName>
        <fullName evidence="1">RCG63285</fullName>
    </submittedName>
</protein>
<reference evidence="2" key="1">
    <citation type="submission" date="2005-09" db="EMBL/GenBank/DDBJ databases">
        <authorList>
            <person name="Mural R.J."/>
            <person name="Li P.W."/>
            <person name="Adams M.D."/>
            <person name="Amanatides P.G."/>
            <person name="Baden-Tillson H."/>
            <person name="Barnstead M."/>
            <person name="Chin S.H."/>
            <person name="Dew I."/>
            <person name="Evans C.A."/>
            <person name="Ferriera S."/>
            <person name="Flanigan M."/>
            <person name="Fosler C."/>
            <person name="Glodek A."/>
            <person name="Gu Z."/>
            <person name="Holt R.A."/>
            <person name="Jennings D."/>
            <person name="Kraft C.L."/>
            <person name="Lu F."/>
            <person name="Nguyen T."/>
            <person name="Nusskern D.R."/>
            <person name="Pfannkoch C.M."/>
            <person name="Sitter C."/>
            <person name="Sutton G.G."/>
            <person name="Venter J.C."/>
            <person name="Wang Z."/>
            <person name="Woodage T."/>
            <person name="Zheng X.H."/>
            <person name="Zhong F."/>
        </authorList>
    </citation>
    <scope>NUCLEOTIDE SEQUENCE [LARGE SCALE GENOMIC DNA]</scope>
    <source>
        <strain>BN</strain>
        <strain evidence="2">Sprague-Dawley</strain>
    </source>
</reference>
<evidence type="ECO:0000313" key="1">
    <source>
        <dbReference type="EMBL" id="EDL95503.1"/>
    </source>
</evidence>
<dbReference type="AlphaFoldDB" id="A6J4I0"/>
<dbReference type="EMBL" id="CH473975">
    <property type="protein sequence ID" value="EDL95503.1"/>
    <property type="molecule type" value="Genomic_DNA"/>
</dbReference>
<proteinExistence type="predicted"/>
<accession>A6J4I0</accession>